<dbReference type="Proteomes" id="UP001470752">
    <property type="component" value="Unassembled WGS sequence"/>
</dbReference>
<dbReference type="RefSeq" id="WP_349084141.1">
    <property type="nucleotide sequence ID" value="NZ_JBBNFW010000179.1"/>
</dbReference>
<sequence length="360" mass="41149">MKNIGFVLDGFVGGGTARVTSIIANNLTHNEGICCYALAYTRNGKPDIYPTKFPVQYVYDKTISMQRAILKKHYLKIVRKFVKDNNIDVLVACGVQFYPVVTLVAKVCGIKSICWEHINPTTKNDFKFQDQCRMIGANTSNCNVVLTKSALEIYNTRFKKKRNIQIYNPIDTNLLQESTHYISTSKKIISVGRLGFQKNFERLIDIADCVLKDNDEWTWDIYGEGPERTKIESLIKERGLEEKVFLRGQVKNLYALYHEYAFIVMTSRYEGFPMTLLEGAAKGLPMVSFDIPTGPNEIIEDGRNGFLCKDDGNTEMIDRLYLLMNDQALRERMSAESRKTADSFSVISIIQKWTDMLNKL</sequence>
<reference evidence="2 3" key="1">
    <citation type="submission" date="2024-04" db="EMBL/GenBank/DDBJ databases">
        <title>Human intestinal bacterial collection.</title>
        <authorList>
            <person name="Pauvert C."/>
            <person name="Hitch T.C.A."/>
            <person name="Clavel T."/>
        </authorList>
    </citation>
    <scope>NUCLEOTIDE SEQUENCE [LARGE SCALE GENOMIC DNA]</scope>
    <source>
        <strain evidence="2 3">CLA-AA-H161</strain>
    </source>
</reference>
<keyword evidence="2" id="KW-0808">Transferase</keyword>
<dbReference type="InterPro" id="IPR001296">
    <property type="entry name" value="Glyco_trans_1"/>
</dbReference>
<dbReference type="EC" id="2.4.-.-" evidence="2"/>
<dbReference type="GO" id="GO:0016757">
    <property type="term" value="F:glycosyltransferase activity"/>
    <property type="evidence" value="ECO:0007669"/>
    <property type="project" value="UniProtKB-KW"/>
</dbReference>
<proteinExistence type="predicted"/>
<protein>
    <submittedName>
        <fullName evidence="2">Glycosyltransferase family 4 protein</fullName>
        <ecNumber evidence="2">2.4.-.-</ecNumber>
    </submittedName>
</protein>
<dbReference type="EMBL" id="JBBNFW010000179">
    <property type="protein sequence ID" value="MEQ2413916.1"/>
    <property type="molecule type" value="Genomic_DNA"/>
</dbReference>
<dbReference type="CDD" id="cd03820">
    <property type="entry name" value="GT4_AmsD-like"/>
    <property type="match status" value="1"/>
</dbReference>
<gene>
    <name evidence="2" type="ORF">AAAX94_12930</name>
</gene>
<name>A0ABV1CNQ2_9FIRM</name>
<evidence type="ECO:0000313" key="3">
    <source>
        <dbReference type="Proteomes" id="UP001470752"/>
    </source>
</evidence>
<dbReference type="PANTHER" id="PTHR12526:SF630">
    <property type="entry name" value="GLYCOSYLTRANSFERASE"/>
    <property type="match status" value="1"/>
</dbReference>
<dbReference type="Gene3D" id="3.40.50.2000">
    <property type="entry name" value="Glycogen Phosphorylase B"/>
    <property type="match status" value="2"/>
</dbReference>
<keyword evidence="2" id="KW-0328">Glycosyltransferase</keyword>
<feature type="domain" description="Glycosyl transferase family 1" evidence="1">
    <location>
        <begin position="183"/>
        <end position="339"/>
    </location>
</feature>
<dbReference type="Pfam" id="PF00534">
    <property type="entry name" value="Glycos_transf_1"/>
    <property type="match status" value="1"/>
</dbReference>
<dbReference type="SUPFAM" id="SSF53756">
    <property type="entry name" value="UDP-Glycosyltransferase/glycogen phosphorylase"/>
    <property type="match status" value="1"/>
</dbReference>
<comment type="caution">
    <text evidence="2">The sequence shown here is derived from an EMBL/GenBank/DDBJ whole genome shotgun (WGS) entry which is preliminary data.</text>
</comment>
<dbReference type="PANTHER" id="PTHR12526">
    <property type="entry name" value="GLYCOSYLTRANSFERASE"/>
    <property type="match status" value="1"/>
</dbReference>
<evidence type="ECO:0000259" key="1">
    <source>
        <dbReference type="Pfam" id="PF00534"/>
    </source>
</evidence>
<organism evidence="2 3">
    <name type="scientific">Blautia acetigignens</name>
    <dbReference type="NCBI Taxonomy" id="2981783"/>
    <lineage>
        <taxon>Bacteria</taxon>
        <taxon>Bacillati</taxon>
        <taxon>Bacillota</taxon>
        <taxon>Clostridia</taxon>
        <taxon>Lachnospirales</taxon>
        <taxon>Lachnospiraceae</taxon>
        <taxon>Blautia</taxon>
    </lineage>
</organism>
<accession>A0ABV1CNQ2</accession>
<evidence type="ECO:0000313" key="2">
    <source>
        <dbReference type="EMBL" id="MEQ2413916.1"/>
    </source>
</evidence>
<keyword evidence="3" id="KW-1185">Reference proteome</keyword>